<name>A0A2I0U332_LIMLA</name>
<organism evidence="1 2">
    <name type="scientific">Limosa lapponica baueri</name>
    <dbReference type="NCBI Taxonomy" id="1758121"/>
    <lineage>
        <taxon>Eukaryota</taxon>
        <taxon>Metazoa</taxon>
        <taxon>Chordata</taxon>
        <taxon>Craniata</taxon>
        <taxon>Vertebrata</taxon>
        <taxon>Euteleostomi</taxon>
        <taxon>Archelosauria</taxon>
        <taxon>Archosauria</taxon>
        <taxon>Dinosauria</taxon>
        <taxon>Saurischia</taxon>
        <taxon>Theropoda</taxon>
        <taxon>Coelurosauria</taxon>
        <taxon>Aves</taxon>
        <taxon>Neognathae</taxon>
        <taxon>Neoaves</taxon>
        <taxon>Charadriiformes</taxon>
        <taxon>Scolopacidae</taxon>
        <taxon>Limosa</taxon>
    </lineage>
</organism>
<evidence type="ECO:0000313" key="1">
    <source>
        <dbReference type="EMBL" id="PKU40431.1"/>
    </source>
</evidence>
<accession>A0A2I0U332</accession>
<proteinExistence type="predicted"/>
<dbReference type="Proteomes" id="UP000233556">
    <property type="component" value="Unassembled WGS sequence"/>
</dbReference>
<reference evidence="2" key="1">
    <citation type="submission" date="2017-11" db="EMBL/GenBank/DDBJ databases">
        <authorList>
            <person name="Lima N.C."/>
            <person name="Parody-Merino A.M."/>
            <person name="Battley P.F."/>
            <person name="Fidler A.E."/>
            <person name="Prosdocimi F."/>
        </authorList>
    </citation>
    <scope>NUCLEOTIDE SEQUENCE [LARGE SCALE GENOMIC DNA]</scope>
</reference>
<evidence type="ECO:0000313" key="2">
    <source>
        <dbReference type="Proteomes" id="UP000233556"/>
    </source>
</evidence>
<keyword evidence="2" id="KW-1185">Reference proteome</keyword>
<reference evidence="2" key="2">
    <citation type="submission" date="2017-12" db="EMBL/GenBank/DDBJ databases">
        <title>Genome sequence of the Bar-tailed Godwit (Limosa lapponica baueri).</title>
        <authorList>
            <person name="Lima N.C.B."/>
            <person name="Parody-Merino A.M."/>
            <person name="Battley P.F."/>
            <person name="Fidler A.E."/>
            <person name="Prosdocimi F."/>
        </authorList>
    </citation>
    <scope>NUCLEOTIDE SEQUENCE [LARGE SCALE GENOMIC DNA]</scope>
</reference>
<dbReference type="AlphaFoldDB" id="A0A2I0U332"/>
<sequence length="295" mass="33183">MKNRGIKIHKRSGTFSPKPGLATTDTRVTCAVASIRKLNMMKTWVKYIPTFPCHRSGWKSTATRKGHPCSSVRQEVKCRYLSSPCEEVSVADCCWQRRDVQQEMVEKTFPDSKTRRRHIGVTTCMPCARLAVQFPWVERPDEESVEKTDIAGRLRGLENDAGKGDEELGGGFWSGQKYGIHLDPSSVNQDMKLTVHDKFLGHCAAFMSTYSFFNVHNNKEEVTEPLYGHGLRDEKAPLPFRALGFGKLQYCIQPEAKAGTAMAAMGCHQGVNPNAHHQKVAKMQIVSEDIEKMQH</sequence>
<gene>
    <name evidence="1" type="ORF">llap_9269</name>
</gene>
<dbReference type="EMBL" id="KZ506272">
    <property type="protein sequence ID" value="PKU40431.1"/>
    <property type="molecule type" value="Genomic_DNA"/>
</dbReference>
<protein>
    <submittedName>
        <fullName evidence="1">Uncharacterized protein</fullName>
    </submittedName>
</protein>